<dbReference type="Gene3D" id="3.30.450.40">
    <property type="match status" value="2"/>
</dbReference>
<reference evidence="7 8" key="1">
    <citation type="submission" date="2018-05" db="EMBL/GenBank/DDBJ databases">
        <title>Genomic Encyclopedia of Type Strains, Phase IV (KMG-V): Genome sequencing to study the core and pangenomes of soil and plant-associated prokaryotes.</title>
        <authorList>
            <person name="Whitman W."/>
        </authorList>
    </citation>
    <scope>NUCLEOTIDE SEQUENCE [LARGE SCALE GENOMIC DNA]</scope>
    <source>
        <strain evidence="7 8">SCZa-39</strain>
    </source>
</reference>
<dbReference type="Pfam" id="PF01614">
    <property type="entry name" value="IclR_C"/>
    <property type="match status" value="1"/>
</dbReference>
<evidence type="ECO:0000313" key="7">
    <source>
        <dbReference type="EMBL" id="PVX85504.1"/>
    </source>
</evidence>
<organism evidence="7 8">
    <name type="scientific">Paraburkholderia unamae</name>
    <dbReference type="NCBI Taxonomy" id="219649"/>
    <lineage>
        <taxon>Bacteria</taxon>
        <taxon>Pseudomonadati</taxon>
        <taxon>Pseudomonadota</taxon>
        <taxon>Betaproteobacteria</taxon>
        <taxon>Burkholderiales</taxon>
        <taxon>Burkholderiaceae</taxon>
        <taxon>Paraburkholderia</taxon>
    </lineage>
</organism>
<proteinExistence type="predicted"/>
<evidence type="ECO:0000256" key="2">
    <source>
        <dbReference type="ARBA" id="ARBA00023125"/>
    </source>
</evidence>
<keyword evidence="3" id="KW-0804">Transcription</keyword>
<feature type="domain" description="IclR-ED" evidence="6">
    <location>
        <begin position="74"/>
        <end position="229"/>
    </location>
</feature>
<dbReference type="EMBL" id="QEOB01000003">
    <property type="protein sequence ID" value="PVX85504.1"/>
    <property type="molecule type" value="Genomic_DNA"/>
</dbReference>
<dbReference type="SMART" id="SM00346">
    <property type="entry name" value="HTH_ICLR"/>
    <property type="match status" value="1"/>
</dbReference>
<dbReference type="InterPro" id="IPR036388">
    <property type="entry name" value="WH-like_DNA-bd_sf"/>
</dbReference>
<dbReference type="InterPro" id="IPR029016">
    <property type="entry name" value="GAF-like_dom_sf"/>
</dbReference>
<comment type="caution">
    <text evidence="7">The sequence shown here is derived from an EMBL/GenBank/DDBJ whole genome shotgun (WGS) entry which is preliminary data.</text>
</comment>
<evidence type="ECO:0000256" key="4">
    <source>
        <dbReference type="SAM" id="MobiDB-lite"/>
    </source>
</evidence>
<evidence type="ECO:0000256" key="3">
    <source>
        <dbReference type="ARBA" id="ARBA00023163"/>
    </source>
</evidence>
<dbReference type="PROSITE" id="PS51078">
    <property type="entry name" value="ICLR_ED"/>
    <property type="match status" value="1"/>
</dbReference>
<keyword evidence="1" id="KW-0805">Transcription regulation</keyword>
<gene>
    <name evidence="7" type="ORF">C7402_10372</name>
</gene>
<dbReference type="SUPFAM" id="SSF55781">
    <property type="entry name" value="GAF domain-like"/>
    <property type="match status" value="1"/>
</dbReference>
<accession>A0ABX5KTA0</accession>
<dbReference type="SUPFAM" id="SSF46785">
    <property type="entry name" value="Winged helix' DNA-binding domain"/>
    <property type="match status" value="1"/>
</dbReference>
<evidence type="ECO:0000259" key="5">
    <source>
        <dbReference type="PROSITE" id="PS51077"/>
    </source>
</evidence>
<evidence type="ECO:0000256" key="1">
    <source>
        <dbReference type="ARBA" id="ARBA00023015"/>
    </source>
</evidence>
<evidence type="ECO:0000313" key="8">
    <source>
        <dbReference type="Proteomes" id="UP000245712"/>
    </source>
</evidence>
<dbReference type="Proteomes" id="UP000245712">
    <property type="component" value="Unassembled WGS sequence"/>
</dbReference>
<evidence type="ECO:0000259" key="6">
    <source>
        <dbReference type="PROSITE" id="PS51078"/>
    </source>
</evidence>
<feature type="domain" description="HTH iclR-type" evidence="5">
    <location>
        <begin position="12"/>
        <end position="73"/>
    </location>
</feature>
<dbReference type="InterPro" id="IPR014757">
    <property type="entry name" value="Tscrpt_reg_IclR_C"/>
</dbReference>
<feature type="compositionally biased region" description="Polar residues" evidence="4">
    <location>
        <begin position="236"/>
        <end position="249"/>
    </location>
</feature>
<dbReference type="RefSeq" id="WP_116610105.1">
    <property type="nucleotide sequence ID" value="NZ_QEOB01000003.1"/>
</dbReference>
<dbReference type="PROSITE" id="PS51077">
    <property type="entry name" value="HTH_ICLR"/>
    <property type="match status" value="1"/>
</dbReference>
<sequence>MPTISHPPPSGVAAVDRALCVLSALANGNGSLSLKEIANNTGLHKSTILRLIASLIHAHAVAQQPDGRYVLGPAVARFHAAYMRSFSLSHWTVAALHELVRTTGESAAFYVCQGEFRLCLHRIASPHAVRDSIETGDLLPLGRGAAGRVLQAYMHTGDPALGEQIRNEQVLLLAGDRSPELAGIAAPVFGPLEDVLGAITLIVPLQRVQRSWIASVRESAQALSQQLGGQFPLPGSPNNDESTAISTLSDRPAPHTKRMCR</sequence>
<dbReference type="Pfam" id="PF09339">
    <property type="entry name" value="HTH_IclR"/>
    <property type="match status" value="1"/>
</dbReference>
<dbReference type="InterPro" id="IPR050707">
    <property type="entry name" value="HTH_MetabolicPath_Reg"/>
</dbReference>
<keyword evidence="8" id="KW-1185">Reference proteome</keyword>
<dbReference type="InterPro" id="IPR036390">
    <property type="entry name" value="WH_DNA-bd_sf"/>
</dbReference>
<dbReference type="Gene3D" id="1.10.10.10">
    <property type="entry name" value="Winged helix-like DNA-binding domain superfamily/Winged helix DNA-binding domain"/>
    <property type="match status" value="1"/>
</dbReference>
<feature type="region of interest" description="Disordered" evidence="4">
    <location>
        <begin position="227"/>
        <end position="261"/>
    </location>
</feature>
<name>A0ABX5KTA0_9BURK</name>
<dbReference type="InterPro" id="IPR005471">
    <property type="entry name" value="Tscrpt_reg_IclR_N"/>
</dbReference>
<dbReference type="PANTHER" id="PTHR30136:SF39">
    <property type="entry name" value="TRANSCRIPTIONAL REGULATORY PROTEIN"/>
    <property type="match status" value="1"/>
</dbReference>
<protein>
    <submittedName>
        <fullName evidence="7">IclR family transcriptional regulator</fullName>
    </submittedName>
</protein>
<dbReference type="PANTHER" id="PTHR30136">
    <property type="entry name" value="HELIX-TURN-HELIX TRANSCRIPTIONAL REGULATOR, ICLR FAMILY"/>
    <property type="match status" value="1"/>
</dbReference>
<keyword evidence="2" id="KW-0238">DNA-binding</keyword>